<dbReference type="Pfam" id="PF13414">
    <property type="entry name" value="TPR_11"/>
    <property type="match status" value="1"/>
</dbReference>
<dbReference type="InterPro" id="IPR011009">
    <property type="entry name" value="Kinase-like_dom_sf"/>
</dbReference>
<feature type="repeat" description="TPR" evidence="3">
    <location>
        <begin position="155"/>
        <end position="188"/>
    </location>
</feature>
<evidence type="ECO:0000256" key="3">
    <source>
        <dbReference type="PROSITE-ProRule" id="PRU00339"/>
    </source>
</evidence>
<proteinExistence type="predicted"/>
<keyword evidence="5" id="KW-0732">Signal</keyword>
<dbReference type="PROSITE" id="PS50005">
    <property type="entry name" value="TPR"/>
    <property type="match status" value="3"/>
</dbReference>
<dbReference type="EMBL" id="CAXAMM010006780">
    <property type="protein sequence ID" value="CAK9012277.1"/>
    <property type="molecule type" value="Genomic_DNA"/>
</dbReference>
<dbReference type="SMART" id="SM00028">
    <property type="entry name" value="TPR"/>
    <property type="match status" value="4"/>
</dbReference>
<keyword evidence="1" id="KW-0677">Repeat</keyword>
<dbReference type="InterPro" id="IPR050498">
    <property type="entry name" value="Ycf3"/>
</dbReference>
<dbReference type="Pfam" id="PF13181">
    <property type="entry name" value="TPR_8"/>
    <property type="match status" value="1"/>
</dbReference>
<evidence type="ECO:0000313" key="6">
    <source>
        <dbReference type="EMBL" id="CAK9012277.1"/>
    </source>
</evidence>
<comment type="caution">
    <text evidence="6">The sequence shown here is derived from an EMBL/GenBank/DDBJ whole genome shotgun (WGS) entry which is preliminary data.</text>
</comment>
<dbReference type="InterPro" id="IPR011990">
    <property type="entry name" value="TPR-like_helical_dom_sf"/>
</dbReference>
<evidence type="ECO:0000256" key="2">
    <source>
        <dbReference type="ARBA" id="ARBA00022803"/>
    </source>
</evidence>
<accession>A0ABP0JDI9</accession>
<evidence type="ECO:0000256" key="5">
    <source>
        <dbReference type="SAM" id="SignalP"/>
    </source>
</evidence>
<evidence type="ECO:0000256" key="1">
    <source>
        <dbReference type="ARBA" id="ARBA00022737"/>
    </source>
</evidence>
<feature type="compositionally biased region" description="Basic residues" evidence="4">
    <location>
        <begin position="547"/>
        <end position="557"/>
    </location>
</feature>
<gene>
    <name evidence="6" type="ORF">SCF082_LOCUS11446</name>
</gene>
<keyword evidence="2 3" id="KW-0802">TPR repeat</keyword>
<dbReference type="Proteomes" id="UP001642464">
    <property type="component" value="Unassembled WGS sequence"/>
</dbReference>
<evidence type="ECO:0000256" key="4">
    <source>
        <dbReference type="SAM" id="MobiDB-lite"/>
    </source>
</evidence>
<dbReference type="InterPro" id="IPR019734">
    <property type="entry name" value="TPR_rpt"/>
</dbReference>
<feature type="region of interest" description="Disordered" evidence="4">
    <location>
        <begin position="543"/>
        <end position="578"/>
    </location>
</feature>
<keyword evidence="7" id="KW-1185">Reference proteome</keyword>
<feature type="signal peptide" evidence="5">
    <location>
        <begin position="1"/>
        <end position="18"/>
    </location>
</feature>
<protein>
    <submittedName>
        <fullName evidence="6">CONSTITUTIVE 5 (AtSNC5</fullName>
    </submittedName>
</protein>
<sequence length="578" mass="63728">MSCALLLRWGAWLDLEAPLLVLVVKDAPKVFKPTSSGFDPQLLVPRSTTSAQAVHFQADSKGYEVPVGFHGLVGKSFRPPELHEHKPYLATKVDSWCLGWSTFYLLTAQPLFMSADPVQKDGAEVNNKFDELFKTKDPKDAMALSKGGASKHKLGKYEVTRGASKHQLGKYEEAIADFDMAIKLDPKFAVALYKRGASKHMLGKYEEAIADFDMDINLNPKYALALDKRGASKHMLGKYEEAIADFDMAIQLNQTVQLFQSHGNIAKLAAQAYFHLGYSKQILGRYWHAEAMKDYGRASELDPKHGEYRDRLVGATQDSACLGDTWKAVLALGLVVFIFLRIFCRWCIRGCRGLCKFHAAPFSRTISNQIEAGKVDSKSMQASSIYTSSRFPDSHEASSSSSDCSSDSWVHVFSPDTCFTVLLPDGPVLAPASSLYQGAQVVAAEGRITEVAYPPEQHQVHAVIELQAGDTSLVVSRDHRMCVPVRTVEAHELRVGSEVILDCSRATGTITSVKWRHEPTIVLKIGFKPDFPVPAFARPPAMLSKGFRSKPLRRGLRKAPGTSEDAPSIPDTEGHLTP</sequence>
<reference evidence="6 7" key="1">
    <citation type="submission" date="2024-02" db="EMBL/GenBank/DDBJ databases">
        <authorList>
            <person name="Chen Y."/>
            <person name="Shah S."/>
            <person name="Dougan E. K."/>
            <person name="Thang M."/>
            <person name="Chan C."/>
        </authorList>
    </citation>
    <scope>NUCLEOTIDE SEQUENCE [LARGE SCALE GENOMIC DNA]</scope>
</reference>
<dbReference type="PANTHER" id="PTHR44858">
    <property type="entry name" value="TETRATRICOPEPTIDE REPEAT PROTEIN 6"/>
    <property type="match status" value="1"/>
</dbReference>
<dbReference type="Gene3D" id="1.25.40.10">
    <property type="entry name" value="Tetratricopeptide repeat domain"/>
    <property type="match status" value="2"/>
</dbReference>
<name>A0ABP0JDI9_9DINO</name>
<feature type="repeat" description="TPR" evidence="3">
    <location>
        <begin position="223"/>
        <end position="256"/>
    </location>
</feature>
<feature type="repeat" description="TPR" evidence="3">
    <location>
        <begin position="189"/>
        <end position="222"/>
    </location>
</feature>
<feature type="chain" id="PRO_5045431466" evidence="5">
    <location>
        <begin position="19"/>
        <end position="578"/>
    </location>
</feature>
<dbReference type="SUPFAM" id="SSF56112">
    <property type="entry name" value="Protein kinase-like (PK-like)"/>
    <property type="match status" value="1"/>
</dbReference>
<dbReference type="PANTHER" id="PTHR44858:SF1">
    <property type="entry name" value="UDP-N-ACETYLGLUCOSAMINE--PEPTIDE N-ACETYLGLUCOSAMINYLTRANSFERASE SPINDLY-RELATED"/>
    <property type="match status" value="1"/>
</dbReference>
<dbReference type="SUPFAM" id="SSF48452">
    <property type="entry name" value="TPR-like"/>
    <property type="match status" value="1"/>
</dbReference>
<evidence type="ECO:0000313" key="7">
    <source>
        <dbReference type="Proteomes" id="UP001642464"/>
    </source>
</evidence>
<organism evidence="6 7">
    <name type="scientific">Durusdinium trenchii</name>
    <dbReference type="NCBI Taxonomy" id="1381693"/>
    <lineage>
        <taxon>Eukaryota</taxon>
        <taxon>Sar</taxon>
        <taxon>Alveolata</taxon>
        <taxon>Dinophyceae</taxon>
        <taxon>Suessiales</taxon>
        <taxon>Symbiodiniaceae</taxon>
        <taxon>Durusdinium</taxon>
    </lineage>
</organism>